<proteinExistence type="predicted"/>
<protein>
    <submittedName>
        <fullName evidence="2">Uncharacterized protein</fullName>
    </submittedName>
</protein>
<comment type="caution">
    <text evidence="2">The sequence shown here is derived from an EMBL/GenBank/DDBJ whole genome shotgun (WGS) entry which is preliminary data.</text>
</comment>
<name>A0AAN8N9T6_9PEZI</name>
<dbReference type="Proteomes" id="UP001313282">
    <property type="component" value="Unassembled WGS sequence"/>
</dbReference>
<accession>A0AAN8N9T6</accession>
<dbReference type="AlphaFoldDB" id="A0AAN8N9T6"/>
<keyword evidence="3" id="KW-1185">Reference proteome</keyword>
<dbReference type="EMBL" id="JAVHNR010000001">
    <property type="protein sequence ID" value="KAK6357215.1"/>
    <property type="molecule type" value="Genomic_DNA"/>
</dbReference>
<evidence type="ECO:0000313" key="3">
    <source>
        <dbReference type="Proteomes" id="UP001313282"/>
    </source>
</evidence>
<evidence type="ECO:0000313" key="2">
    <source>
        <dbReference type="EMBL" id="KAK6357215.1"/>
    </source>
</evidence>
<feature type="signal peptide" evidence="1">
    <location>
        <begin position="1"/>
        <end position="18"/>
    </location>
</feature>
<evidence type="ECO:0000256" key="1">
    <source>
        <dbReference type="SAM" id="SignalP"/>
    </source>
</evidence>
<reference evidence="2 3" key="1">
    <citation type="submission" date="2019-10" db="EMBL/GenBank/DDBJ databases">
        <authorList>
            <person name="Palmer J.M."/>
        </authorList>
    </citation>
    <scope>NUCLEOTIDE SEQUENCE [LARGE SCALE GENOMIC DNA]</scope>
    <source>
        <strain evidence="2 3">TWF718</strain>
    </source>
</reference>
<sequence length="222" mass="25063">MEGFFLFSSLRLCLFSWGEFLTEFRYQGPGSCPKALNSVLHRGRSRRNASKVNALSAPAMRSRCFRCMMYSLTRHCPNLEMVCMVATDECLLCVSNHPEIHEPERLRSLKLLELEAVFAFGWLFPTVLSIPAITKLTIRNTRALPTPNVAAHISTITQPGLLAAKNYKLDFCDLSPSYASFVKWPETLVKNQVHWIRGDAEADPTKITFLLSELIPREAVAN</sequence>
<feature type="chain" id="PRO_5042856150" evidence="1">
    <location>
        <begin position="19"/>
        <end position="222"/>
    </location>
</feature>
<keyword evidence="1" id="KW-0732">Signal</keyword>
<organism evidence="2 3">
    <name type="scientific">Orbilia javanica</name>
    <dbReference type="NCBI Taxonomy" id="47235"/>
    <lineage>
        <taxon>Eukaryota</taxon>
        <taxon>Fungi</taxon>
        <taxon>Dikarya</taxon>
        <taxon>Ascomycota</taxon>
        <taxon>Pezizomycotina</taxon>
        <taxon>Orbiliomycetes</taxon>
        <taxon>Orbiliales</taxon>
        <taxon>Orbiliaceae</taxon>
        <taxon>Orbilia</taxon>
    </lineage>
</organism>
<gene>
    <name evidence="2" type="ORF">TWF718_001539</name>
</gene>